<dbReference type="InterPro" id="IPR040251">
    <property type="entry name" value="SEC31-like"/>
</dbReference>
<evidence type="ECO:0000256" key="3">
    <source>
        <dbReference type="ARBA" id="ARBA00009358"/>
    </source>
</evidence>
<protein>
    <recommendedName>
        <fullName evidence="5">Protein transport protein SEC31</fullName>
    </recommendedName>
    <alternativeName>
        <fullName evidence="4">Protein transport protein sec31</fullName>
    </alternativeName>
</protein>
<feature type="compositionally biased region" description="Low complexity" evidence="15">
    <location>
        <begin position="820"/>
        <end position="830"/>
    </location>
</feature>
<dbReference type="SMART" id="SM00320">
    <property type="entry name" value="WD40"/>
    <property type="match status" value="5"/>
</dbReference>
<feature type="domain" description="Sec16 Sec23-binding" evidence="16">
    <location>
        <begin position="535"/>
        <end position="756"/>
    </location>
</feature>
<evidence type="ECO:0000256" key="15">
    <source>
        <dbReference type="SAM" id="MobiDB-lite"/>
    </source>
</evidence>
<comment type="subcellular location">
    <subcellularLocation>
        <location evidence="1">Cytoplasmic vesicle</location>
        <location evidence="1">COPII-coated vesicle membrane</location>
        <topology evidence="1">Peripheral membrane protein</topology>
        <orientation evidence="1">Cytoplasmic side</orientation>
    </subcellularLocation>
    <subcellularLocation>
        <location evidence="2">Endoplasmic reticulum membrane</location>
        <topology evidence="2">Peripheral membrane protein</topology>
        <orientation evidence="2">Cytoplasmic side</orientation>
    </subcellularLocation>
</comment>
<dbReference type="Gene3D" id="1.25.40.1030">
    <property type="match status" value="1"/>
</dbReference>
<feature type="region of interest" description="Disordered" evidence="15">
    <location>
        <begin position="846"/>
        <end position="1167"/>
    </location>
</feature>
<keyword evidence="9" id="KW-0256">Endoplasmic reticulum</keyword>
<dbReference type="GO" id="GO:0090110">
    <property type="term" value="P:COPII-coated vesicle cargo loading"/>
    <property type="evidence" value="ECO:0007669"/>
    <property type="project" value="TreeGrafter"/>
</dbReference>
<feature type="compositionally biased region" description="Low complexity" evidence="15">
    <location>
        <begin position="846"/>
        <end position="866"/>
    </location>
</feature>
<keyword evidence="6" id="KW-0813">Transport</keyword>
<dbReference type="GO" id="GO:0070971">
    <property type="term" value="C:endoplasmic reticulum exit site"/>
    <property type="evidence" value="ECO:0007669"/>
    <property type="project" value="TreeGrafter"/>
</dbReference>
<dbReference type="AlphaFoldDB" id="A0A6A6UA08"/>
<feature type="compositionally biased region" description="Polar residues" evidence="15">
    <location>
        <begin position="1129"/>
        <end position="1158"/>
    </location>
</feature>
<evidence type="ECO:0000313" key="18">
    <source>
        <dbReference type="Proteomes" id="UP000799302"/>
    </source>
</evidence>
<evidence type="ECO:0000256" key="5">
    <source>
        <dbReference type="ARBA" id="ARBA00021236"/>
    </source>
</evidence>
<dbReference type="Pfam" id="PF00400">
    <property type="entry name" value="WD40"/>
    <property type="match status" value="1"/>
</dbReference>
<dbReference type="Gene3D" id="1.20.940.10">
    <property type="entry name" value="Functional domain of the splicing factor Prp18"/>
    <property type="match status" value="1"/>
</dbReference>
<dbReference type="GO" id="GO:0030127">
    <property type="term" value="C:COPII vesicle coat"/>
    <property type="evidence" value="ECO:0007669"/>
    <property type="project" value="TreeGrafter"/>
</dbReference>
<comment type="similarity">
    <text evidence="3">Belongs to the WD repeat SEC31 family.</text>
</comment>
<evidence type="ECO:0000256" key="7">
    <source>
        <dbReference type="ARBA" id="ARBA00022574"/>
    </source>
</evidence>
<evidence type="ECO:0000256" key="1">
    <source>
        <dbReference type="ARBA" id="ARBA00004299"/>
    </source>
</evidence>
<feature type="compositionally biased region" description="Low complexity" evidence="15">
    <location>
        <begin position="777"/>
        <end position="796"/>
    </location>
</feature>
<dbReference type="InterPro" id="IPR024298">
    <property type="entry name" value="Sec16_Sec23-bd"/>
</dbReference>
<dbReference type="InterPro" id="IPR036322">
    <property type="entry name" value="WD40_repeat_dom_sf"/>
</dbReference>
<dbReference type="GO" id="GO:0007029">
    <property type="term" value="P:endoplasmic reticulum organization"/>
    <property type="evidence" value="ECO:0007669"/>
    <property type="project" value="TreeGrafter"/>
</dbReference>
<evidence type="ECO:0000256" key="4">
    <source>
        <dbReference type="ARBA" id="ARBA00013507"/>
    </source>
</evidence>
<dbReference type="GO" id="GO:0005198">
    <property type="term" value="F:structural molecule activity"/>
    <property type="evidence" value="ECO:0007669"/>
    <property type="project" value="TreeGrafter"/>
</dbReference>
<dbReference type="GO" id="GO:0015031">
    <property type="term" value="P:protein transport"/>
    <property type="evidence" value="ECO:0007669"/>
    <property type="project" value="UniProtKB-KW"/>
</dbReference>
<evidence type="ECO:0000256" key="14">
    <source>
        <dbReference type="ARBA" id="ARBA00025471"/>
    </source>
</evidence>
<dbReference type="PANTHER" id="PTHR13923">
    <property type="entry name" value="SEC31-RELATED PROTEIN"/>
    <property type="match status" value="1"/>
</dbReference>
<evidence type="ECO:0000256" key="12">
    <source>
        <dbReference type="ARBA" id="ARBA00023136"/>
    </source>
</evidence>
<feature type="compositionally biased region" description="Pro residues" evidence="15">
    <location>
        <begin position="1071"/>
        <end position="1124"/>
    </location>
</feature>
<evidence type="ECO:0000256" key="2">
    <source>
        <dbReference type="ARBA" id="ARBA00004397"/>
    </source>
</evidence>
<organism evidence="17 18">
    <name type="scientific">Microthyrium microscopicum</name>
    <dbReference type="NCBI Taxonomy" id="703497"/>
    <lineage>
        <taxon>Eukaryota</taxon>
        <taxon>Fungi</taxon>
        <taxon>Dikarya</taxon>
        <taxon>Ascomycota</taxon>
        <taxon>Pezizomycotina</taxon>
        <taxon>Dothideomycetes</taxon>
        <taxon>Dothideomycetes incertae sedis</taxon>
        <taxon>Microthyriales</taxon>
        <taxon>Microthyriaceae</taxon>
        <taxon>Microthyrium</taxon>
    </lineage>
</organism>
<dbReference type="EMBL" id="MU004236">
    <property type="protein sequence ID" value="KAF2668780.1"/>
    <property type="molecule type" value="Genomic_DNA"/>
</dbReference>
<dbReference type="Pfam" id="PF12931">
    <property type="entry name" value="TPR_Sec16"/>
    <property type="match status" value="1"/>
</dbReference>
<feature type="region of interest" description="Disordered" evidence="15">
    <location>
        <begin position="766"/>
        <end position="830"/>
    </location>
</feature>
<keyword evidence="13" id="KW-0968">Cytoplasmic vesicle</keyword>
<name>A0A6A6UA08_9PEZI</name>
<evidence type="ECO:0000259" key="16">
    <source>
        <dbReference type="Pfam" id="PF12931"/>
    </source>
</evidence>
<keyword evidence="18" id="KW-1185">Reference proteome</keyword>
<dbReference type="FunFam" id="2.130.10.10:FF:000193">
    <property type="entry name" value="Protein transport protein SEC31, putative"/>
    <property type="match status" value="1"/>
</dbReference>
<dbReference type="InterPro" id="IPR001680">
    <property type="entry name" value="WD40_rpt"/>
</dbReference>
<dbReference type="PANTHER" id="PTHR13923:SF11">
    <property type="entry name" value="SECRETORY 31, ISOFORM D"/>
    <property type="match status" value="1"/>
</dbReference>
<dbReference type="OrthoDB" id="542917at2759"/>
<keyword evidence="7" id="KW-0853">WD repeat</keyword>
<evidence type="ECO:0000313" key="17">
    <source>
        <dbReference type="EMBL" id="KAF2668780.1"/>
    </source>
</evidence>
<reference evidence="17" key="1">
    <citation type="journal article" date="2020" name="Stud. Mycol.">
        <title>101 Dothideomycetes genomes: a test case for predicting lifestyles and emergence of pathogens.</title>
        <authorList>
            <person name="Haridas S."/>
            <person name="Albert R."/>
            <person name="Binder M."/>
            <person name="Bloem J."/>
            <person name="Labutti K."/>
            <person name="Salamov A."/>
            <person name="Andreopoulos B."/>
            <person name="Baker S."/>
            <person name="Barry K."/>
            <person name="Bills G."/>
            <person name="Bluhm B."/>
            <person name="Cannon C."/>
            <person name="Castanera R."/>
            <person name="Culley D."/>
            <person name="Daum C."/>
            <person name="Ezra D."/>
            <person name="Gonzalez J."/>
            <person name="Henrissat B."/>
            <person name="Kuo A."/>
            <person name="Liang C."/>
            <person name="Lipzen A."/>
            <person name="Lutzoni F."/>
            <person name="Magnuson J."/>
            <person name="Mondo S."/>
            <person name="Nolan M."/>
            <person name="Ohm R."/>
            <person name="Pangilinan J."/>
            <person name="Park H.-J."/>
            <person name="Ramirez L."/>
            <person name="Alfaro M."/>
            <person name="Sun H."/>
            <person name="Tritt A."/>
            <person name="Yoshinaga Y."/>
            <person name="Zwiers L.-H."/>
            <person name="Turgeon B."/>
            <person name="Goodwin S."/>
            <person name="Spatafora J."/>
            <person name="Crous P."/>
            <person name="Grigoriev I."/>
        </authorList>
    </citation>
    <scope>NUCLEOTIDE SEQUENCE</scope>
    <source>
        <strain evidence="17">CBS 115976</strain>
    </source>
</reference>
<evidence type="ECO:0000256" key="9">
    <source>
        <dbReference type="ARBA" id="ARBA00022824"/>
    </source>
</evidence>
<gene>
    <name evidence="17" type="ORF">BT63DRAFT_456421</name>
</gene>
<comment type="function">
    <text evidence="14">Component of the coat protein complex II (COPII) which promotes the formation of transport vesicles from the endoplasmic reticulum (ER). The coat has two main functions, the physical deformation of the endoplasmic reticulum membrane into vesicles and the selection of cargo molecules.</text>
</comment>
<evidence type="ECO:0000256" key="11">
    <source>
        <dbReference type="ARBA" id="ARBA00022927"/>
    </source>
</evidence>
<feature type="compositionally biased region" description="Pro residues" evidence="15">
    <location>
        <begin position="875"/>
        <end position="888"/>
    </location>
</feature>
<dbReference type="FunFam" id="1.20.940.10:FF:000007">
    <property type="entry name" value="Protein transport protein (SEC31), putative"/>
    <property type="match status" value="1"/>
</dbReference>
<feature type="compositionally biased region" description="Pro residues" evidence="15">
    <location>
        <begin position="942"/>
        <end position="957"/>
    </location>
</feature>
<keyword evidence="12" id="KW-0472">Membrane</keyword>
<dbReference type="Gene3D" id="2.130.10.10">
    <property type="entry name" value="YVTN repeat-like/Quinoprotein amine dehydrogenase"/>
    <property type="match status" value="1"/>
</dbReference>
<evidence type="ECO:0000256" key="8">
    <source>
        <dbReference type="ARBA" id="ARBA00022737"/>
    </source>
</evidence>
<keyword evidence="10" id="KW-0931">ER-Golgi transport</keyword>
<dbReference type="GO" id="GO:0005789">
    <property type="term" value="C:endoplasmic reticulum membrane"/>
    <property type="evidence" value="ECO:0007669"/>
    <property type="project" value="UniProtKB-SubCell"/>
</dbReference>
<feature type="compositionally biased region" description="Low complexity" evidence="15">
    <location>
        <begin position="803"/>
        <end position="813"/>
    </location>
</feature>
<sequence>MVRLREIPRTAAFAWSTGAASPQLVTGTKAGAVDAEFSNETALELWNLDFENPSAGVESKPAASLPVDSRFHAIAWSTPTDTYKSGIIAGALESGSLDLWDTSKLASNGSNATIARSTKHSGAIKTLQFNPHRDDLLASAGVKGELYITNLTNPSDPFRLGTGAARADDFDALDWNKKVAHILVTGSNGGFATVWDVRNKKESLNLNNSGRKPVSSIAWDPTTPTKLATATSSDQEPAVFVWDLRNSNAPEKTLRLHDQGVLSLSWSQWDPRLLLSCGKDNRTVCWNTHTGEAFGEFPIVTNWTFQTSWNPRHPGLLATASFDGKISIQTIQNTNPDSSDSAADQALDGADFFASAGTRPQGVSFSLPIAPTWLQRPVSATFGFGGKLVKVGPVDATSKTSKISISTFVSDPSIGESSQKFEETIKGGDLKGFCEGKISDAKSDDEKADWTVIETLISGSRLKLKEYIGFAEETQQNGDIVAEKPKAASGDDASFFDNAEGDDNFLSNLAASKGAKTNNPFNVYTGSESDSDKSITRALILGNFEDALDVCLKEKRMSDAFMIAICGGDKCIEKAKAAYFKQVSDGPNYLRLLASFSGKNLWDVVYNADLKEWKDVMAAICTYANEKDFPDLCEALGDRLQDQTTAEHKDASFCYLAGSKLEKVVTIWLQELRDKEKSSIKEGGEESSFFSIHANSLQEFIEKVTIFRQVTDFRDGEASKTEDWKLAPLYAKYAEYADILASQGHLSSAERYLDLLPPRYPAAEVSRNRVKNATRKAAATNQRGGATTTTAQRGQRVVQTFQPAAPANNAYAPTGPSIPQPSAFQQPATFQPAAAPTRNVYAPAGMQQPQQGYQQPGGYQQPYGSAPYGGFGAPPQQPPPTSASPSVPPAFRASDLQQWNDTPDFGPKAIPRRSTPSVQPPTPSPYAPQQVVSPGQANAYGAPPPKSATPLPPPPKAGAPRITSPPNVPLASHEPRPTSAAANSYAPPAGIPAAVQSHITTPRGASPYNAPPAGGPPSNRYAPAPGSQPSAPTGYAGGPPPPRQPAASPYAPPRTSSYGAAPPAPQAYGAAPPPPAGSYGAPPPGAASYGGPPPPVASQNVPPPAPPPKGPAPPPRVNPPPQGPPASRAINTLPSPQPSDSRPGSQNGSKQLPSTPQYPSGDRSHIPQHSQPIFEILNGEMQRIKAKAPAAYQQQVIDTEKRLGILFDHLNNEDLLRPDTIGQMQQLASQLQGRQHAQATQLLTEVMTTKTDEGSNWMVGVKRLIIMSKATPL</sequence>
<dbReference type="InterPro" id="IPR015943">
    <property type="entry name" value="WD40/YVTN_repeat-like_dom_sf"/>
</dbReference>
<accession>A0A6A6UA08</accession>
<keyword evidence="8" id="KW-0677">Repeat</keyword>
<evidence type="ECO:0000256" key="13">
    <source>
        <dbReference type="ARBA" id="ARBA00023329"/>
    </source>
</evidence>
<evidence type="ECO:0000256" key="10">
    <source>
        <dbReference type="ARBA" id="ARBA00022892"/>
    </source>
</evidence>
<dbReference type="Proteomes" id="UP000799302">
    <property type="component" value="Unassembled WGS sequence"/>
</dbReference>
<proteinExistence type="inferred from homology"/>
<dbReference type="SUPFAM" id="SSF50978">
    <property type="entry name" value="WD40 repeat-like"/>
    <property type="match status" value="1"/>
</dbReference>
<evidence type="ECO:0000256" key="6">
    <source>
        <dbReference type="ARBA" id="ARBA00022448"/>
    </source>
</evidence>
<keyword evidence="11" id="KW-0653">Protein transport</keyword>
<feature type="compositionally biased region" description="Low complexity" evidence="15">
    <location>
        <begin position="1045"/>
        <end position="1070"/>
    </location>
</feature>